<dbReference type="EMBL" id="JBHTFQ010000018">
    <property type="protein sequence ID" value="MFC7706350.1"/>
    <property type="molecule type" value="Genomic_DNA"/>
</dbReference>
<dbReference type="RefSeq" id="WP_377406888.1">
    <property type="nucleotide sequence ID" value="NZ_JBHTFQ010000018.1"/>
</dbReference>
<keyword evidence="2" id="KW-1185">Reference proteome</keyword>
<proteinExistence type="predicted"/>
<reference evidence="2" key="1">
    <citation type="journal article" date="2019" name="Int. J. Syst. Evol. Microbiol.">
        <title>The Global Catalogue of Microorganisms (GCM) 10K type strain sequencing project: providing services to taxonomists for standard genome sequencing and annotation.</title>
        <authorList>
            <consortium name="The Broad Institute Genomics Platform"/>
            <consortium name="The Broad Institute Genome Sequencing Center for Infectious Disease"/>
            <person name="Wu L."/>
            <person name="Ma J."/>
        </authorList>
    </citation>
    <scope>NUCLEOTIDE SEQUENCE [LARGE SCALE GENOMIC DNA]</scope>
    <source>
        <strain evidence="2">CGMCC 1.12750</strain>
    </source>
</reference>
<protein>
    <submittedName>
        <fullName evidence="1">DUF2840 domain-containing protein</fullName>
    </submittedName>
</protein>
<dbReference type="Proteomes" id="UP001596516">
    <property type="component" value="Unassembled WGS sequence"/>
</dbReference>
<dbReference type="InterPro" id="IPR021263">
    <property type="entry name" value="DUF2840"/>
</dbReference>
<sequence>MNSIASPDLRGRPQADEPAPFLTLVNLIWDEKHIEHWIRFGHEDYRQHLDPQRSIVGFAPGRIIAFVRWAGNDHGTVASRLDVLRTVGRGERCQTVPFVRPGAEILLRQSGWPKVERVLLAIDAIEALGLDPSDVSPDHWRHLHNRLTAGEEPRSYTRAQHIAWLKRREVQP</sequence>
<gene>
    <name evidence="1" type="ORF">ACFQXB_19450</name>
</gene>
<name>A0ABW2USG5_9RHOB</name>
<evidence type="ECO:0000313" key="2">
    <source>
        <dbReference type="Proteomes" id="UP001596516"/>
    </source>
</evidence>
<dbReference type="Pfam" id="PF11000">
    <property type="entry name" value="DUF2840"/>
    <property type="match status" value="1"/>
</dbReference>
<organism evidence="1 2">
    <name type="scientific">Plastorhodobacter daqingensis</name>
    <dbReference type="NCBI Taxonomy" id="1387281"/>
    <lineage>
        <taxon>Bacteria</taxon>
        <taxon>Pseudomonadati</taxon>
        <taxon>Pseudomonadota</taxon>
        <taxon>Alphaproteobacteria</taxon>
        <taxon>Rhodobacterales</taxon>
        <taxon>Paracoccaceae</taxon>
        <taxon>Plastorhodobacter</taxon>
    </lineage>
</organism>
<comment type="caution">
    <text evidence="1">The sequence shown here is derived from an EMBL/GenBank/DDBJ whole genome shotgun (WGS) entry which is preliminary data.</text>
</comment>
<accession>A0ABW2USG5</accession>
<evidence type="ECO:0000313" key="1">
    <source>
        <dbReference type="EMBL" id="MFC7706350.1"/>
    </source>
</evidence>